<reference evidence="2" key="1">
    <citation type="submission" date="2020-09" db="EMBL/GenBank/DDBJ databases">
        <authorList>
            <person name="Kikuchi T."/>
        </authorList>
    </citation>
    <scope>NUCLEOTIDE SEQUENCE</scope>
    <source>
        <strain evidence="2">SH1</strain>
    </source>
</reference>
<organism evidence="2 3">
    <name type="scientific">Bursaphelenchus okinawaensis</name>
    <dbReference type="NCBI Taxonomy" id="465554"/>
    <lineage>
        <taxon>Eukaryota</taxon>
        <taxon>Metazoa</taxon>
        <taxon>Ecdysozoa</taxon>
        <taxon>Nematoda</taxon>
        <taxon>Chromadorea</taxon>
        <taxon>Rhabditida</taxon>
        <taxon>Tylenchina</taxon>
        <taxon>Tylenchomorpha</taxon>
        <taxon>Aphelenchoidea</taxon>
        <taxon>Aphelenchoididae</taxon>
        <taxon>Bursaphelenchus</taxon>
    </lineage>
</organism>
<dbReference type="PROSITE" id="PS50021">
    <property type="entry name" value="CH"/>
    <property type="match status" value="1"/>
</dbReference>
<proteinExistence type="predicted"/>
<dbReference type="InterPro" id="IPR050606">
    <property type="entry name" value="Calponin-like"/>
</dbReference>
<dbReference type="EMBL" id="CAJFDH010000005">
    <property type="protein sequence ID" value="CAD5225799.1"/>
    <property type="molecule type" value="Genomic_DNA"/>
</dbReference>
<dbReference type="Pfam" id="PF00307">
    <property type="entry name" value="CH"/>
    <property type="match status" value="1"/>
</dbReference>
<protein>
    <recommendedName>
        <fullName evidence="1">Calponin-homology (CH) domain-containing protein</fullName>
    </recommendedName>
</protein>
<comment type="caution">
    <text evidence="2">The sequence shown here is derived from an EMBL/GenBank/DDBJ whole genome shotgun (WGS) entry which is preliminary data.</text>
</comment>
<dbReference type="InterPro" id="IPR003096">
    <property type="entry name" value="SM22_calponin"/>
</dbReference>
<dbReference type="PRINTS" id="PR00888">
    <property type="entry name" value="SM22CALPONIN"/>
</dbReference>
<dbReference type="AlphaFoldDB" id="A0A811LCB9"/>
<dbReference type="EMBL" id="CAJFCW020000005">
    <property type="protein sequence ID" value="CAG9121314.1"/>
    <property type="molecule type" value="Genomic_DNA"/>
</dbReference>
<dbReference type="InterPro" id="IPR001715">
    <property type="entry name" value="CH_dom"/>
</dbReference>
<dbReference type="PANTHER" id="PTHR47385:SF14">
    <property type="entry name" value="TRANSGELIN"/>
    <property type="match status" value="1"/>
</dbReference>
<dbReference type="SMART" id="SM00033">
    <property type="entry name" value="CH"/>
    <property type="match status" value="1"/>
</dbReference>
<gene>
    <name evidence="2" type="ORF">BOKJ2_LOCUS11758</name>
</gene>
<feature type="domain" description="Calponin-homology (CH)" evidence="1">
    <location>
        <begin position="46"/>
        <end position="153"/>
    </location>
</feature>
<dbReference type="OrthoDB" id="21595at2759"/>
<sequence>MAAGWRKFTGQSPYPSVAANKTESAFAYGVKQDRQYRLDWIQGRDAESEAKLLKFIADELGMDAPPVARVGRWLKDGVVLCKMLEKMAPGCLSRPLNTKRSEFAAIENIRNFLESAVRLGFEEGHMFEVSDLVDQKNIGKVLGVLQMLAEEIQTRVTVRIYY</sequence>
<name>A0A811LCB9_9BILA</name>
<dbReference type="SUPFAM" id="SSF47576">
    <property type="entry name" value="Calponin-homology domain, CH-domain"/>
    <property type="match status" value="1"/>
</dbReference>
<dbReference type="PANTHER" id="PTHR47385">
    <property type="entry name" value="CALPONIN"/>
    <property type="match status" value="1"/>
</dbReference>
<evidence type="ECO:0000259" key="1">
    <source>
        <dbReference type="PROSITE" id="PS50021"/>
    </source>
</evidence>
<evidence type="ECO:0000313" key="3">
    <source>
        <dbReference type="Proteomes" id="UP000614601"/>
    </source>
</evidence>
<dbReference type="CDD" id="cd00014">
    <property type="entry name" value="CH_SF"/>
    <property type="match status" value="1"/>
</dbReference>
<evidence type="ECO:0000313" key="2">
    <source>
        <dbReference type="EMBL" id="CAD5225799.1"/>
    </source>
</evidence>
<dbReference type="InterPro" id="IPR036872">
    <property type="entry name" value="CH_dom_sf"/>
</dbReference>
<dbReference type="GO" id="GO:0007015">
    <property type="term" value="P:actin filament organization"/>
    <property type="evidence" value="ECO:0007669"/>
    <property type="project" value="TreeGrafter"/>
</dbReference>
<dbReference type="GO" id="GO:0015629">
    <property type="term" value="C:actin cytoskeleton"/>
    <property type="evidence" value="ECO:0007669"/>
    <property type="project" value="TreeGrafter"/>
</dbReference>
<dbReference type="Proteomes" id="UP000783686">
    <property type="component" value="Unassembled WGS sequence"/>
</dbReference>
<accession>A0A811LCB9</accession>
<dbReference type="GO" id="GO:0051015">
    <property type="term" value="F:actin filament binding"/>
    <property type="evidence" value="ECO:0007669"/>
    <property type="project" value="TreeGrafter"/>
</dbReference>
<dbReference type="Proteomes" id="UP000614601">
    <property type="component" value="Unassembled WGS sequence"/>
</dbReference>
<dbReference type="Gene3D" id="1.10.418.10">
    <property type="entry name" value="Calponin-like domain"/>
    <property type="match status" value="1"/>
</dbReference>
<keyword evidence="3" id="KW-1185">Reference proteome</keyword>